<dbReference type="EMBL" id="GBXM01068450">
    <property type="protein sequence ID" value="JAH40127.1"/>
    <property type="molecule type" value="Transcribed_RNA"/>
</dbReference>
<proteinExistence type="predicted"/>
<evidence type="ECO:0000313" key="1">
    <source>
        <dbReference type="EMBL" id="JAH40127.1"/>
    </source>
</evidence>
<reference evidence="1" key="1">
    <citation type="submission" date="2014-11" db="EMBL/GenBank/DDBJ databases">
        <authorList>
            <person name="Amaro Gonzalez C."/>
        </authorList>
    </citation>
    <scope>NUCLEOTIDE SEQUENCE</scope>
</reference>
<dbReference type="AlphaFoldDB" id="A0A0E9SFU2"/>
<accession>A0A0E9SFU2</accession>
<protein>
    <submittedName>
        <fullName evidence="1">Uncharacterized protein</fullName>
    </submittedName>
</protein>
<sequence>MSKQRGSRKCESELHTSPFGKLSVLGRQCSVQTVSLQCTGFRPGFITMLLVKNSNVKQYQLNHLQNNEHEFLW</sequence>
<organism evidence="1">
    <name type="scientific">Anguilla anguilla</name>
    <name type="common">European freshwater eel</name>
    <name type="synonym">Muraena anguilla</name>
    <dbReference type="NCBI Taxonomy" id="7936"/>
    <lineage>
        <taxon>Eukaryota</taxon>
        <taxon>Metazoa</taxon>
        <taxon>Chordata</taxon>
        <taxon>Craniata</taxon>
        <taxon>Vertebrata</taxon>
        <taxon>Euteleostomi</taxon>
        <taxon>Actinopterygii</taxon>
        <taxon>Neopterygii</taxon>
        <taxon>Teleostei</taxon>
        <taxon>Anguilliformes</taxon>
        <taxon>Anguillidae</taxon>
        <taxon>Anguilla</taxon>
    </lineage>
</organism>
<reference evidence="1" key="2">
    <citation type="journal article" date="2015" name="Fish Shellfish Immunol.">
        <title>Early steps in the European eel (Anguilla anguilla)-Vibrio vulnificus interaction in the gills: Role of the RtxA13 toxin.</title>
        <authorList>
            <person name="Callol A."/>
            <person name="Pajuelo D."/>
            <person name="Ebbesson L."/>
            <person name="Teles M."/>
            <person name="MacKenzie S."/>
            <person name="Amaro C."/>
        </authorList>
    </citation>
    <scope>NUCLEOTIDE SEQUENCE</scope>
</reference>
<name>A0A0E9SFU2_ANGAN</name>